<protein>
    <recommendedName>
        <fullName evidence="3">Mitochondria-eating protein C-terminal domain-containing protein</fullName>
    </recommendedName>
</protein>
<feature type="domain" description="Mitochondria-eating protein C-terminal" evidence="3">
    <location>
        <begin position="154"/>
        <end position="298"/>
    </location>
</feature>
<evidence type="ECO:0000313" key="4">
    <source>
        <dbReference type="EMBL" id="CAG2229824.1"/>
    </source>
</evidence>
<reference evidence="4" key="1">
    <citation type="submission" date="2021-03" db="EMBL/GenBank/DDBJ databases">
        <authorList>
            <person name="Bekaert M."/>
        </authorList>
    </citation>
    <scope>NUCLEOTIDE SEQUENCE</scope>
</reference>
<dbReference type="Pfam" id="PF16026">
    <property type="entry name" value="MIEAP"/>
    <property type="match status" value="1"/>
</dbReference>
<keyword evidence="5" id="KW-1185">Reference proteome</keyword>
<dbReference type="AlphaFoldDB" id="A0A8S3TLK9"/>
<feature type="coiled-coil region" evidence="1">
    <location>
        <begin position="71"/>
        <end position="105"/>
    </location>
</feature>
<proteinExistence type="predicted"/>
<organism evidence="4 5">
    <name type="scientific">Mytilus edulis</name>
    <name type="common">Blue mussel</name>
    <dbReference type="NCBI Taxonomy" id="6550"/>
    <lineage>
        <taxon>Eukaryota</taxon>
        <taxon>Metazoa</taxon>
        <taxon>Spiralia</taxon>
        <taxon>Lophotrochozoa</taxon>
        <taxon>Mollusca</taxon>
        <taxon>Bivalvia</taxon>
        <taxon>Autobranchia</taxon>
        <taxon>Pteriomorphia</taxon>
        <taxon>Mytilida</taxon>
        <taxon>Mytiloidea</taxon>
        <taxon>Mytilidae</taxon>
        <taxon>Mytilinae</taxon>
        <taxon>Mytilus</taxon>
    </lineage>
</organism>
<name>A0A8S3TLK9_MYTED</name>
<keyword evidence="1" id="KW-0175">Coiled coil</keyword>
<evidence type="ECO:0000259" key="3">
    <source>
        <dbReference type="Pfam" id="PF16026"/>
    </source>
</evidence>
<feature type="compositionally biased region" description="Polar residues" evidence="2">
    <location>
        <begin position="16"/>
        <end position="28"/>
    </location>
</feature>
<dbReference type="Proteomes" id="UP000683360">
    <property type="component" value="Unassembled WGS sequence"/>
</dbReference>
<comment type="caution">
    <text evidence="4">The sequence shown here is derived from an EMBL/GenBank/DDBJ whole genome shotgun (WGS) entry which is preliminary data.</text>
</comment>
<evidence type="ECO:0000256" key="1">
    <source>
        <dbReference type="SAM" id="Coils"/>
    </source>
</evidence>
<dbReference type="InterPro" id="IPR031981">
    <property type="entry name" value="MIEAP_C"/>
</dbReference>
<accession>A0A8S3TLK9</accession>
<evidence type="ECO:0000256" key="2">
    <source>
        <dbReference type="SAM" id="MobiDB-lite"/>
    </source>
</evidence>
<dbReference type="EMBL" id="CAJPWZ010002038">
    <property type="protein sequence ID" value="CAG2229824.1"/>
    <property type="molecule type" value="Genomic_DNA"/>
</dbReference>
<feature type="region of interest" description="Disordered" evidence="2">
    <location>
        <begin position="1"/>
        <end position="28"/>
    </location>
</feature>
<dbReference type="OrthoDB" id="6140320at2759"/>
<sequence>MYDLPQKTQNKRENFKSTYSGTGNSRVNTQGLQTSTFYQSVYHTQSQLNTGNAVDAPVQINGHILYPETMYKQLEHRASEQFKDINTLQKDLKDAKLQIDDMGNRMDQRIRSFDSCKKGSEPRTEEQAIKLLMEIIKRGYLFCDNYARKQEDNFITLWNQCIEKPFSSAMSLESAPGQNTKKVPKIVLSEFKNSRKVECTETIKNAIKEFNTQVLSKFNHKDKDNPAVIIYASRCIEALWLMVIQDPPMTIDWPKENSKFDSGVYKEYCRKGQYVKLPVWPAVYLYKNGPLVNKGYAMPE</sequence>
<evidence type="ECO:0000313" key="5">
    <source>
        <dbReference type="Proteomes" id="UP000683360"/>
    </source>
</evidence>
<gene>
    <name evidence="4" type="ORF">MEDL_42717</name>
</gene>